<keyword evidence="4" id="KW-1185">Reference proteome</keyword>
<dbReference type="GO" id="GO:0005829">
    <property type="term" value="C:cytosol"/>
    <property type="evidence" value="ECO:0007669"/>
    <property type="project" value="TreeGrafter"/>
</dbReference>
<dbReference type="PROSITE" id="PS00062">
    <property type="entry name" value="ALDOKETO_REDUCTASE_2"/>
    <property type="match status" value="1"/>
</dbReference>
<dbReference type="CDD" id="cd19148">
    <property type="entry name" value="AKR_AKR11B1"/>
    <property type="match status" value="1"/>
</dbReference>
<dbReference type="Gene3D" id="3.20.20.100">
    <property type="entry name" value="NADP-dependent oxidoreductase domain"/>
    <property type="match status" value="1"/>
</dbReference>
<dbReference type="Proteomes" id="UP000471640">
    <property type="component" value="Unassembled WGS sequence"/>
</dbReference>
<dbReference type="AlphaFoldDB" id="A0A6P1DMM0"/>
<dbReference type="PANTHER" id="PTHR43364">
    <property type="entry name" value="NADH-SPECIFIC METHYLGLYOXAL REDUCTASE-RELATED"/>
    <property type="match status" value="1"/>
</dbReference>
<name>A0A6P1DMM0_9GAMM</name>
<accession>A0A6P1DMM0</accession>
<reference evidence="4" key="1">
    <citation type="journal article" date="2020" name="Microbiol. Resour. Announc.">
        <title>Draft Genome Sequences of Thiorhodococcus mannitoliphagus and Thiorhodococcus minor, Purple Sulfur Photosynthetic Bacteria in the Gammaproteobacterial Family Chromatiaceae.</title>
        <authorList>
            <person name="Aviles F.A."/>
            <person name="Meyer T.E."/>
            <person name="Kyndt J.A."/>
        </authorList>
    </citation>
    <scope>NUCLEOTIDE SEQUENCE [LARGE SCALE GENOMIC DNA]</scope>
    <source>
        <strain evidence="4">DSM 18266</strain>
    </source>
</reference>
<dbReference type="SUPFAM" id="SSF51430">
    <property type="entry name" value="NAD(P)-linked oxidoreductase"/>
    <property type="match status" value="1"/>
</dbReference>
<sequence>MEYTNLGSSDLNVSRIGLGTWAIGGWMWGGTDEETSIETIRHAVELGVTLIDTAPVYGMGRSEEILGKAIARHGLREQVVLATKCALNWSDDETKVWREATRARIEREVEDSLRRLGTDRIDLYQIHWPDPKTPMEETARAMDDLFRAGKIRAIGVSNFSPEQMDAFRAVAPLHANQPPYNLFEREAGDAVLPYCARHGIGTLTYGALCRGLLSGHMTRERQFDGDDLRRSDPKFQQPRFDQYLAAVAALDRFAREHYDKDVMALALRWLLDQPGHSVALWGGRRPDQMDPVNIIDGWSLDREALHSIEQIVRAHVTDPVGPEFMSPPTR</sequence>
<dbReference type="InterPro" id="IPR036812">
    <property type="entry name" value="NAD(P)_OxRdtase_dom_sf"/>
</dbReference>
<dbReference type="EMBL" id="JAAIJR010000010">
    <property type="protein sequence ID" value="NEX19507.1"/>
    <property type="molecule type" value="Genomic_DNA"/>
</dbReference>
<protein>
    <submittedName>
        <fullName evidence="3">Aldo/keto reductase</fullName>
    </submittedName>
</protein>
<evidence type="ECO:0000313" key="4">
    <source>
        <dbReference type="Proteomes" id="UP000471640"/>
    </source>
</evidence>
<dbReference type="GO" id="GO:0016491">
    <property type="term" value="F:oxidoreductase activity"/>
    <property type="evidence" value="ECO:0007669"/>
    <property type="project" value="UniProtKB-KW"/>
</dbReference>
<dbReference type="FunFam" id="3.20.20.100:FF:000004">
    <property type="entry name" value="Oxidoreductase, aldo/keto reductase"/>
    <property type="match status" value="1"/>
</dbReference>
<comment type="caution">
    <text evidence="3">The sequence shown here is derived from an EMBL/GenBank/DDBJ whole genome shotgun (WGS) entry which is preliminary data.</text>
</comment>
<evidence type="ECO:0000313" key="3">
    <source>
        <dbReference type="EMBL" id="NEX19507.1"/>
    </source>
</evidence>
<feature type="domain" description="NADP-dependent oxidoreductase" evidence="2">
    <location>
        <begin position="15"/>
        <end position="311"/>
    </location>
</feature>
<gene>
    <name evidence="3" type="ORF">G3480_04130</name>
</gene>
<organism evidence="3 4">
    <name type="scientific">Thiorhodococcus mannitoliphagus</name>
    <dbReference type="NCBI Taxonomy" id="329406"/>
    <lineage>
        <taxon>Bacteria</taxon>
        <taxon>Pseudomonadati</taxon>
        <taxon>Pseudomonadota</taxon>
        <taxon>Gammaproteobacteria</taxon>
        <taxon>Chromatiales</taxon>
        <taxon>Chromatiaceae</taxon>
        <taxon>Thiorhodococcus</taxon>
    </lineage>
</organism>
<dbReference type="Pfam" id="PF00248">
    <property type="entry name" value="Aldo_ket_red"/>
    <property type="match status" value="1"/>
</dbReference>
<dbReference type="RefSeq" id="WP_164652407.1">
    <property type="nucleotide sequence ID" value="NZ_JAAIJR010000010.1"/>
</dbReference>
<evidence type="ECO:0000256" key="1">
    <source>
        <dbReference type="ARBA" id="ARBA00023002"/>
    </source>
</evidence>
<dbReference type="InterPro" id="IPR023210">
    <property type="entry name" value="NADP_OxRdtase_dom"/>
</dbReference>
<dbReference type="PANTHER" id="PTHR43364:SF4">
    <property type="entry name" value="NAD(P)-LINKED OXIDOREDUCTASE SUPERFAMILY PROTEIN"/>
    <property type="match status" value="1"/>
</dbReference>
<keyword evidence="1" id="KW-0560">Oxidoreductase</keyword>
<reference evidence="3 4" key="2">
    <citation type="submission" date="2020-02" db="EMBL/GenBank/DDBJ databases">
        <title>Genome sequences of Thiorhodococcus mannitoliphagus and Thiorhodococcus minor, purple sulfur photosynthetic bacteria in the gammaproteobacterial family, Chromatiaceae.</title>
        <authorList>
            <person name="Aviles F.A."/>
            <person name="Meyer T.E."/>
            <person name="Kyndt J.A."/>
        </authorList>
    </citation>
    <scope>NUCLEOTIDE SEQUENCE [LARGE SCALE GENOMIC DNA]</scope>
    <source>
        <strain evidence="3 4">DSM 18266</strain>
    </source>
</reference>
<dbReference type="InterPro" id="IPR050523">
    <property type="entry name" value="AKR_Detox_Biosynth"/>
</dbReference>
<dbReference type="InterPro" id="IPR018170">
    <property type="entry name" value="Aldo/ket_reductase_CS"/>
</dbReference>
<evidence type="ECO:0000259" key="2">
    <source>
        <dbReference type="Pfam" id="PF00248"/>
    </source>
</evidence>
<proteinExistence type="predicted"/>